<feature type="domain" description="DUF306" evidence="2">
    <location>
        <begin position="46"/>
        <end position="151"/>
    </location>
</feature>
<dbReference type="InterPro" id="IPR053147">
    <property type="entry name" value="Hsp_HslJ-like"/>
</dbReference>
<organism evidence="3 4">
    <name type="scientific">Marinobacter zhejiangensis</name>
    <dbReference type="NCBI Taxonomy" id="488535"/>
    <lineage>
        <taxon>Bacteria</taxon>
        <taxon>Pseudomonadati</taxon>
        <taxon>Pseudomonadota</taxon>
        <taxon>Gammaproteobacteria</taxon>
        <taxon>Pseudomonadales</taxon>
        <taxon>Marinobacteraceae</taxon>
        <taxon>Marinobacter</taxon>
    </lineage>
</organism>
<gene>
    <name evidence="3" type="ORF">SAMN04487963_1749</name>
</gene>
<dbReference type="PANTHER" id="PTHR35535">
    <property type="entry name" value="HEAT SHOCK PROTEIN HSLJ"/>
    <property type="match status" value="1"/>
</dbReference>
<evidence type="ECO:0000313" key="3">
    <source>
        <dbReference type="EMBL" id="SFM21469.1"/>
    </source>
</evidence>
<name>A0A1I4P144_9GAMM</name>
<keyword evidence="3" id="KW-0346">Stress response</keyword>
<sequence>MKSKKMTRLAGSLAITASILAGCSALETEDTTATQTPDQGLMQLHDIWVLETMNGEALELTSEAQRPRMEIDHRNLTVSGFDGCNNLRGSIQHVDTGSIEFGPIAATRKACFDMTVPDSFQQNMNQVRGYSRDGLKLYLLDGEGNELLSFQKTD</sequence>
<feature type="signal peptide" evidence="1">
    <location>
        <begin position="1"/>
        <end position="21"/>
    </location>
</feature>
<dbReference type="RefSeq" id="WP_175481872.1">
    <property type="nucleotide sequence ID" value="NZ_FOUE01000002.1"/>
</dbReference>
<dbReference type="Proteomes" id="UP000198519">
    <property type="component" value="Unassembled WGS sequence"/>
</dbReference>
<dbReference type="PANTHER" id="PTHR35535:SF1">
    <property type="entry name" value="HEAT SHOCK PROTEIN HSLJ"/>
    <property type="match status" value="1"/>
</dbReference>
<dbReference type="Gene3D" id="2.40.128.270">
    <property type="match status" value="1"/>
</dbReference>
<proteinExistence type="predicted"/>
<dbReference type="InterPro" id="IPR005184">
    <property type="entry name" value="DUF306_Meta_HslJ"/>
</dbReference>
<reference evidence="4" key="1">
    <citation type="submission" date="2016-10" db="EMBL/GenBank/DDBJ databases">
        <authorList>
            <person name="Varghese N."/>
            <person name="Submissions S."/>
        </authorList>
    </citation>
    <scope>NUCLEOTIDE SEQUENCE [LARGE SCALE GENOMIC DNA]</scope>
    <source>
        <strain evidence="4">CGMCC 1.7061</strain>
    </source>
</reference>
<dbReference type="AlphaFoldDB" id="A0A1I4P144"/>
<dbReference type="Pfam" id="PF03724">
    <property type="entry name" value="META"/>
    <property type="match status" value="1"/>
</dbReference>
<evidence type="ECO:0000259" key="2">
    <source>
        <dbReference type="Pfam" id="PF03724"/>
    </source>
</evidence>
<dbReference type="InterPro" id="IPR038670">
    <property type="entry name" value="HslJ-like_sf"/>
</dbReference>
<protein>
    <submittedName>
        <fullName evidence="3">Heat shock protein HslJ</fullName>
    </submittedName>
</protein>
<accession>A0A1I4P144</accession>
<evidence type="ECO:0000256" key="1">
    <source>
        <dbReference type="SAM" id="SignalP"/>
    </source>
</evidence>
<dbReference type="PROSITE" id="PS51257">
    <property type="entry name" value="PROKAR_LIPOPROTEIN"/>
    <property type="match status" value="1"/>
</dbReference>
<keyword evidence="1" id="KW-0732">Signal</keyword>
<keyword evidence="4" id="KW-1185">Reference proteome</keyword>
<evidence type="ECO:0000313" key="4">
    <source>
        <dbReference type="Proteomes" id="UP000198519"/>
    </source>
</evidence>
<dbReference type="EMBL" id="FOUE01000002">
    <property type="protein sequence ID" value="SFM21469.1"/>
    <property type="molecule type" value="Genomic_DNA"/>
</dbReference>
<feature type="chain" id="PRO_5011676345" evidence="1">
    <location>
        <begin position="22"/>
        <end position="154"/>
    </location>
</feature>